<name>A0ABT9V1F8_9BACL</name>
<dbReference type="InterPro" id="IPR000847">
    <property type="entry name" value="LysR_HTH_N"/>
</dbReference>
<feature type="domain" description="HTH lysR-type" evidence="5">
    <location>
        <begin position="3"/>
        <end position="60"/>
    </location>
</feature>
<comment type="similarity">
    <text evidence="1">Belongs to the LysR transcriptional regulatory family.</text>
</comment>
<keyword evidence="7" id="KW-1185">Reference proteome</keyword>
<dbReference type="PANTHER" id="PTHR30126">
    <property type="entry name" value="HTH-TYPE TRANSCRIPTIONAL REGULATOR"/>
    <property type="match status" value="1"/>
</dbReference>
<evidence type="ECO:0000313" key="7">
    <source>
        <dbReference type="Proteomes" id="UP001231362"/>
    </source>
</evidence>
<reference evidence="6 7" key="1">
    <citation type="submission" date="2023-07" db="EMBL/GenBank/DDBJ databases">
        <title>Genomic Encyclopedia of Type Strains, Phase IV (KMG-IV): sequencing the most valuable type-strain genomes for metagenomic binning, comparative biology and taxonomic classification.</title>
        <authorList>
            <person name="Goeker M."/>
        </authorList>
    </citation>
    <scope>NUCLEOTIDE SEQUENCE [LARGE SCALE GENOMIC DNA]</scope>
    <source>
        <strain evidence="6 7">DSM 23948</strain>
    </source>
</reference>
<sequence>MSIDLQVLKFFQAVATLGSISKAARELNYAQSNLTARIQQLESELQTKLFYRHNRGTTLTDKGKVLLSYTDEIFKLIDEVKIAISDDQTPKGPLVIGSMETTAAVRLPTLLSKFHREYPTVDFTLKTGTTEQNVQGVLQYELDGAFVAGPIEHPDLTCKIVIEEELVLVTNSFNPPLSSIKEIQYRTILVFRSGCSYRTRFEEWLQSEGVIPEKIMELGTLDGIIGCVSAGLGISLLPRSVVEKYVKEAHLLLHSIPSQFGKVHTLFIYRKDKYMSTSLKEFIEMSNNGTLLGNHARLV</sequence>
<dbReference type="InterPro" id="IPR005119">
    <property type="entry name" value="LysR_subst-bd"/>
</dbReference>
<evidence type="ECO:0000256" key="1">
    <source>
        <dbReference type="ARBA" id="ARBA00009437"/>
    </source>
</evidence>
<organism evidence="6 7">
    <name type="scientific">Anoxybacillus andreesenii</name>
    <dbReference type="NCBI Taxonomy" id="1325932"/>
    <lineage>
        <taxon>Bacteria</taxon>
        <taxon>Bacillati</taxon>
        <taxon>Bacillota</taxon>
        <taxon>Bacilli</taxon>
        <taxon>Bacillales</taxon>
        <taxon>Anoxybacillaceae</taxon>
        <taxon>Anoxybacillus</taxon>
    </lineage>
</organism>
<dbReference type="EMBL" id="JAUSTU010000003">
    <property type="protein sequence ID" value="MDQ0154710.1"/>
    <property type="molecule type" value="Genomic_DNA"/>
</dbReference>
<comment type="caution">
    <text evidence="6">The sequence shown here is derived from an EMBL/GenBank/DDBJ whole genome shotgun (WGS) entry which is preliminary data.</text>
</comment>
<dbReference type="Pfam" id="PF03466">
    <property type="entry name" value="LysR_substrate"/>
    <property type="match status" value="1"/>
</dbReference>
<accession>A0ABT9V1F8</accession>
<keyword evidence="2" id="KW-0805">Transcription regulation</keyword>
<evidence type="ECO:0000256" key="4">
    <source>
        <dbReference type="ARBA" id="ARBA00023163"/>
    </source>
</evidence>
<protein>
    <submittedName>
        <fullName evidence="6">DNA-binding transcriptional LysR family regulator</fullName>
    </submittedName>
</protein>
<evidence type="ECO:0000313" key="6">
    <source>
        <dbReference type="EMBL" id="MDQ0154710.1"/>
    </source>
</evidence>
<evidence type="ECO:0000259" key="5">
    <source>
        <dbReference type="PROSITE" id="PS50931"/>
    </source>
</evidence>
<dbReference type="InterPro" id="IPR036388">
    <property type="entry name" value="WH-like_DNA-bd_sf"/>
</dbReference>
<dbReference type="SUPFAM" id="SSF46785">
    <property type="entry name" value="Winged helix' DNA-binding domain"/>
    <property type="match status" value="1"/>
</dbReference>
<evidence type="ECO:0000256" key="2">
    <source>
        <dbReference type="ARBA" id="ARBA00023015"/>
    </source>
</evidence>
<dbReference type="Gene3D" id="3.40.190.290">
    <property type="match status" value="1"/>
</dbReference>
<dbReference type="Pfam" id="PF00126">
    <property type="entry name" value="HTH_1"/>
    <property type="match status" value="1"/>
</dbReference>
<dbReference type="CDD" id="cd08442">
    <property type="entry name" value="PBP2_YofA_SoxR_like"/>
    <property type="match status" value="1"/>
</dbReference>
<keyword evidence="3 6" id="KW-0238">DNA-binding</keyword>
<gene>
    <name evidence="6" type="ORF">J2S07_001014</name>
</gene>
<evidence type="ECO:0000256" key="3">
    <source>
        <dbReference type="ARBA" id="ARBA00023125"/>
    </source>
</evidence>
<dbReference type="GO" id="GO:0003677">
    <property type="term" value="F:DNA binding"/>
    <property type="evidence" value="ECO:0007669"/>
    <property type="project" value="UniProtKB-KW"/>
</dbReference>
<dbReference type="InterPro" id="IPR036390">
    <property type="entry name" value="WH_DNA-bd_sf"/>
</dbReference>
<proteinExistence type="inferred from homology"/>
<dbReference type="PROSITE" id="PS50931">
    <property type="entry name" value="HTH_LYSR"/>
    <property type="match status" value="1"/>
</dbReference>
<dbReference type="PRINTS" id="PR00039">
    <property type="entry name" value="HTHLYSR"/>
</dbReference>
<dbReference type="SUPFAM" id="SSF53850">
    <property type="entry name" value="Periplasmic binding protein-like II"/>
    <property type="match status" value="1"/>
</dbReference>
<keyword evidence="4" id="KW-0804">Transcription</keyword>
<dbReference type="Gene3D" id="1.10.10.10">
    <property type="entry name" value="Winged helix-like DNA-binding domain superfamily/Winged helix DNA-binding domain"/>
    <property type="match status" value="1"/>
</dbReference>
<dbReference type="PANTHER" id="PTHR30126:SF40">
    <property type="entry name" value="HTH-TYPE TRANSCRIPTIONAL REGULATOR GLTR"/>
    <property type="match status" value="1"/>
</dbReference>
<dbReference type="Proteomes" id="UP001231362">
    <property type="component" value="Unassembled WGS sequence"/>
</dbReference>